<dbReference type="Proteomes" id="UP000267408">
    <property type="component" value="Unassembled WGS sequence"/>
</dbReference>
<evidence type="ECO:0000259" key="1">
    <source>
        <dbReference type="PROSITE" id="PS50075"/>
    </source>
</evidence>
<reference evidence="4 5" key="1">
    <citation type="submission" date="2018-11" db="EMBL/GenBank/DDBJ databases">
        <title>Sequencing the genomes of 1000 actinobacteria strains.</title>
        <authorList>
            <person name="Klenk H.-P."/>
        </authorList>
    </citation>
    <scope>NUCLEOTIDE SEQUENCE [LARGE SCALE GENOMIC DNA]</scope>
    <source>
        <strain evidence="2 5">DSM 44780</strain>
        <strain evidence="3 4">DSM 44781</strain>
    </source>
</reference>
<dbReference type="OrthoDB" id="4351089at2"/>
<evidence type="ECO:0000313" key="4">
    <source>
        <dbReference type="Proteomes" id="UP000266906"/>
    </source>
</evidence>
<dbReference type="RefSeq" id="WP_123553980.1">
    <property type="nucleotide sequence ID" value="NZ_JBEYIY010000005.1"/>
</dbReference>
<sequence>MRSDDFGALVAEQLAAMLDELGGPALSPAEILGDERTRNRDLTELGLGSLDWMRLAVRIGNETGLELPQSALVDQGSRTVAGWARALAAVAEPGAPAR</sequence>
<protein>
    <submittedName>
        <fullName evidence="3">Phosphopantetheine binding protein</fullName>
    </submittedName>
</protein>
<organism evidence="3 4">
    <name type="scientific">Kitasatospora cineracea</name>
    <dbReference type="NCBI Taxonomy" id="88074"/>
    <lineage>
        <taxon>Bacteria</taxon>
        <taxon>Bacillati</taxon>
        <taxon>Actinomycetota</taxon>
        <taxon>Actinomycetes</taxon>
        <taxon>Kitasatosporales</taxon>
        <taxon>Streptomycetaceae</taxon>
        <taxon>Kitasatospora</taxon>
    </lineage>
</organism>
<dbReference type="PROSITE" id="PS50075">
    <property type="entry name" value="CARRIER"/>
    <property type="match status" value="1"/>
</dbReference>
<accession>A0A3N4SB20</accession>
<evidence type="ECO:0000313" key="2">
    <source>
        <dbReference type="EMBL" id="ROR43213.1"/>
    </source>
</evidence>
<dbReference type="Proteomes" id="UP000266906">
    <property type="component" value="Unassembled WGS sequence"/>
</dbReference>
<dbReference type="InterPro" id="IPR009081">
    <property type="entry name" value="PP-bd_ACP"/>
</dbReference>
<accession>A0A8G1UFY6</accession>
<gene>
    <name evidence="3" type="ORF">EDD38_1877</name>
    <name evidence="2" type="ORF">EDD39_1357</name>
</gene>
<dbReference type="EMBL" id="RJVJ01000001">
    <property type="protein sequence ID" value="ROR43213.1"/>
    <property type="molecule type" value="Genomic_DNA"/>
</dbReference>
<feature type="domain" description="Carrier" evidence="1">
    <location>
        <begin position="4"/>
        <end position="91"/>
    </location>
</feature>
<evidence type="ECO:0000313" key="5">
    <source>
        <dbReference type="Proteomes" id="UP000267408"/>
    </source>
</evidence>
<dbReference type="SUPFAM" id="SSF47336">
    <property type="entry name" value="ACP-like"/>
    <property type="match status" value="1"/>
</dbReference>
<name>A0A3N4SB20_9ACTN</name>
<comment type="caution">
    <text evidence="3">The sequence shown here is derived from an EMBL/GenBank/DDBJ whole genome shotgun (WGS) entry which is preliminary data.</text>
</comment>
<dbReference type="Pfam" id="PF00550">
    <property type="entry name" value="PP-binding"/>
    <property type="match status" value="1"/>
</dbReference>
<dbReference type="EMBL" id="RKQG01000001">
    <property type="protein sequence ID" value="RPE33584.1"/>
    <property type="molecule type" value="Genomic_DNA"/>
</dbReference>
<keyword evidence="4" id="KW-1185">Reference proteome</keyword>
<dbReference type="AlphaFoldDB" id="A0A3N4SB20"/>
<evidence type="ECO:0000313" key="3">
    <source>
        <dbReference type="EMBL" id="RPE33584.1"/>
    </source>
</evidence>
<dbReference type="Gene3D" id="1.10.1200.10">
    <property type="entry name" value="ACP-like"/>
    <property type="match status" value="1"/>
</dbReference>
<proteinExistence type="predicted"/>
<dbReference type="InterPro" id="IPR036736">
    <property type="entry name" value="ACP-like_sf"/>
</dbReference>